<evidence type="ECO:0000313" key="4">
    <source>
        <dbReference type="Proteomes" id="UP000272942"/>
    </source>
</evidence>
<name>A0A183ACZ7_9TREM</name>
<dbReference type="WBParaSite" id="ECPE_0000484401-mRNA-1">
    <property type="protein sequence ID" value="ECPE_0000484401-mRNA-1"/>
    <property type="gene ID" value="ECPE_0000484401"/>
</dbReference>
<gene>
    <name evidence="3" type="ORF">ECPE_LOCUS4832</name>
</gene>
<feature type="region of interest" description="Disordered" evidence="1">
    <location>
        <begin position="126"/>
        <end position="261"/>
    </location>
</feature>
<keyword evidence="4" id="KW-1185">Reference proteome</keyword>
<dbReference type="SUPFAM" id="SSF49265">
    <property type="entry name" value="Fibronectin type III"/>
    <property type="match status" value="1"/>
</dbReference>
<evidence type="ECO:0000259" key="2">
    <source>
        <dbReference type="PROSITE" id="PS50853"/>
    </source>
</evidence>
<dbReference type="EMBL" id="UZAN01041679">
    <property type="protein sequence ID" value="VDP73750.1"/>
    <property type="molecule type" value="Genomic_DNA"/>
</dbReference>
<evidence type="ECO:0000256" key="1">
    <source>
        <dbReference type="SAM" id="MobiDB-lite"/>
    </source>
</evidence>
<feature type="domain" description="Fibronectin type-III" evidence="2">
    <location>
        <begin position="1"/>
        <end position="86"/>
    </location>
</feature>
<evidence type="ECO:0000313" key="5">
    <source>
        <dbReference type="WBParaSite" id="ECPE_0000484401-mRNA-1"/>
    </source>
</evidence>
<sequence>MNRVNDQIQLNWKLPDTDDLVEEIDVLLISETEQSRSFWVSPTRNHYKISLPQLNATYTISVRMKNACGWSNPVDLSYPSGRAKWSAVQDLLDPEKQNETPTTRNLKNIRGRNTEAYEEEYHDTYVYDSNTNGNVEGGSWETTPGEPNEGADQGEMNWSTDWGESNEGTNQGELNWPTDQGELNWPTDQGESNEGTDRGEMNWPTDQGEPNEGNDQGNPNMSTNEGESNESTDQGELYEGADQGNPNEKEQEKERAELLET</sequence>
<evidence type="ECO:0000313" key="3">
    <source>
        <dbReference type="EMBL" id="VDP73750.1"/>
    </source>
</evidence>
<dbReference type="Proteomes" id="UP000272942">
    <property type="component" value="Unassembled WGS sequence"/>
</dbReference>
<reference evidence="3 4" key="2">
    <citation type="submission" date="2018-11" db="EMBL/GenBank/DDBJ databases">
        <authorList>
            <consortium name="Pathogen Informatics"/>
        </authorList>
    </citation>
    <scope>NUCLEOTIDE SEQUENCE [LARGE SCALE GENOMIC DNA]</scope>
    <source>
        <strain evidence="3 4">Egypt</strain>
    </source>
</reference>
<reference evidence="5" key="1">
    <citation type="submission" date="2016-06" db="UniProtKB">
        <authorList>
            <consortium name="WormBaseParasite"/>
        </authorList>
    </citation>
    <scope>IDENTIFICATION</scope>
</reference>
<dbReference type="InterPro" id="IPR003961">
    <property type="entry name" value="FN3_dom"/>
</dbReference>
<feature type="compositionally biased region" description="Polar residues" evidence="1">
    <location>
        <begin position="213"/>
        <end position="234"/>
    </location>
</feature>
<accession>A0A183ACZ7</accession>
<dbReference type="AlphaFoldDB" id="A0A183ACZ7"/>
<dbReference type="InterPro" id="IPR036116">
    <property type="entry name" value="FN3_sf"/>
</dbReference>
<proteinExistence type="predicted"/>
<feature type="compositionally biased region" description="Polar residues" evidence="1">
    <location>
        <begin position="156"/>
        <end position="173"/>
    </location>
</feature>
<organism evidence="5">
    <name type="scientific">Echinostoma caproni</name>
    <dbReference type="NCBI Taxonomy" id="27848"/>
    <lineage>
        <taxon>Eukaryota</taxon>
        <taxon>Metazoa</taxon>
        <taxon>Spiralia</taxon>
        <taxon>Lophotrochozoa</taxon>
        <taxon>Platyhelminthes</taxon>
        <taxon>Trematoda</taxon>
        <taxon>Digenea</taxon>
        <taxon>Plagiorchiida</taxon>
        <taxon>Echinostomata</taxon>
        <taxon>Echinostomatoidea</taxon>
        <taxon>Echinostomatidae</taxon>
        <taxon>Echinostoma</taxon>
    </lineage>
</organism>
<feature type="compositionally biased region" description="Basic and acidic residues" evidence="1">
    <location>
        <begin position="247"/>
        <end position="261"/>
    </location>
</feature>
<protein>
    <submittedName>
        <fullName evidence="5">Fibronectin type-III domain-containing protein</fullName>
    </submittedName>
</protein>
<dbReference type="PROSITE" id="PS50853">
    <property type="entry name" value="FN3"/>
    <property type="match status" value="1"/>
</dbReference>